<dbReference type="Proteomes" id="UP001140087">
    <property type="component" value="Unassembled WGS sequence"/>
</dbReference>
<name>A0ACC1LBG5_9FUNG</name>
<accession>A0ACC1LBG5</accession>
<comment type="caution">
    <text evidence="1">The sequence shown here is derived from an EMBL/GenBank/DDBJ whole genome shotgun (WGS) entry which is preliminary data.</text>
</comment>
<organism evidence="1 2">
    <name type="scientific">Coemansia helicoidea</name>
    <dbReference type="NCBI Taxonomy" id="1286919"/>
    <lineage>
        <taxon>Eukaryota</taxon>
        <taxon>Fungi</taxon>
        <taxon>Fungi incertae sedis</taxon>
        <taxon>Zoopagomycota</taxon>
        <taxon>Kickxellomycotina</taxon>
        <taxon>Kickxellomycetes</taxon>
        <taxon>Kickxellales</taxon>
        <taxon>Kickxellaceae</taxon>
        <taxon>Coemansia</taxon>
    </lineage>
</organism>
<reference evidence="1" key="1">
    <citation type="submission" date="2022-07" db="EMBL/GenBank/DDBJ databases">
        <title>Phylogenomic reconstructions and comparative analyses of Kickxellomycotina fungi.</title>
        <authorList>
            <person name="Reynolds N.K."/>
            <person name="Stajich J.E."/>
            <person name="Barry K."/>
            <person name="Grigoriev I.V."/>
            <person name="Crous P."/>
            <person name="Smith M.E."/>
        </authorList>
    </citation>
    <scope>NUCLEOTIDE SEQUENCE</scope>
    <source>
        <strain evidence="1">BCRC 34780</strain>
    </source>
</reference>
<proteinExistence type="predicted"/>
<keyword evidence="2" id="KW-1185">Reference proteome</keyword>
<gene>
    <name evidence="1" type="ORF">H4R21_001306</name>
</gene>
<sequence>QECTVTARRASVRSVGRVTTPGGATDWDDVESIMREMDRCARHNTAYFGGVEQLCGVLSQHAATGALVPAPEAAPSMQALLDEVASVLDARGDLDERRPAHENFMAMAAAVRRRLDAAQQPAAAAELGAQIATAQEHLTKHHATIRSLNNTISELRQQLMRTEGELHDARMDRDGWHKQCEACDNTLAQQIDENSSLRRGLNEARNAQLSPAGVAALCQSYEAQIEISAWAARTWSAVVRAIAAPGAPASAHAEALCSAADELDAGVDRATRRVRELHDTGRRDDDRTEALDQVVTDLGRDFAGGWRDRVRGCIVALAAAASSAPATPPTTESGSSSRSSPEAGQPRVSAQQKAMIRDHYARREQELRNHLKEKLAVERKATAERTAKYERERRMLVAEKQYLRGRINIVADQLNCLEYQKRCLLDVLGGHQGLFRRIDETPGEGPADPARDLVRWRWRRVLLFVRMKNRLLEMAAKSKETADIKASALKLWGAKSAAMVAPPAVAVTTTAATAAPPERGPILGVRFQTHHPVSLRAAPVTPSRLRNRSSDVASSTGSSV</sequence>
<dbReference type="EMBL" id="JANBUN010000257">
    <property type="protein sequence ID" value="KAJ2805310.1"/>
    <property type="molecule type" value="Genomic_DNA"/>
</dbReference>
<protein>
    <submittedName>
        <fullName evidence="1">Uncharacterized protein</fullName>
    </submittedName>
</protein>
<evidence type="ECO:0000313" key="1">
    <source>
        <dbReference type="EMBL" id="KAJ2805310.1"/>
    </source>
</evidence>
<evidence type="ECO:0000313" key="2">
    <source>
        <dbReference type="Proteomes" id="UP001140087"/>
    </source>
</evidence>
<feature type="non-terminal residue" evidence="1">
    <location>
        <position position="1"/>
    </location>
</feature>